<dbReference type="InterPro" id="IPR035097">
    <property type="entry name" value="M29_N-terminal"/>
</dbReference>
<dbReference type="GO" id="GO:0008237">
    <property type="term" value="F:metallopeptidase activity"/>
    <property type="evidence" value="ECO:0007669"/>
    <property type="project" value="UniProtKB-KW"/>
</dbReference>
<dbReference type="Pfam" id="PF02073">
    <property type="entry name" value="Peptidase_M29"/>
    <property type="match status" value="1"/>
</dbReference>
<dbReference type="InterPro" id="IPR000787">
    <property type="entry name" value="Peptidase_M29"/>
</dbReference>
<evidence type="ECO:0000256" key="1">
    <source>
        <dbReference type="ARBA" id="ARBA00001941"/>
    </source>
</evidence>
<dbReference type="Gene3D" id="3.40.1830.10">
    <property type="entry name" value="Thermophilic metalloprotease (M29)"/>
    <property type="match status" value="1"/>
</dbReference>
<dbReference type="InterPro" id="IPR052170">
    <property type="entry name" value="M29_Exopeptidase"/>
</dbReference>
<dbReference type="PANTHER" id="PTHR34448:SF1">
    <property type="entry name" value="BLL6088 PROTEIN"/>
    <property type="match status" value="1"/>
</dbReference>
<dbReference type="EMBL" id="LAZR01008496">
    <property type="protein sequence ID" value="KKM78399.1"/>
    <property type="molecule type" value="Genomic_DNA"/>
</dbReference>
<dbReference type="GO" id="GO:0046872">
    <property type="term" value="F:metal ion binding"/>
    <property type="evidence" value="ECO:0007669"/>
    <property type="project" value="UniProtKB-KW"/>
</dbReference>
<comment type="similarity">
    <text evidence="4">Belongs to the peptidase M29 family.</text>
</comment>
<comment type="cofactor">
    <cofactor evidence="3">
        <name>Zn(2+)</name>
        <dbReference type="ChEBI" id="CHEBI:29105"/>
    </cofactor>
</comment>
<sequence>MITKEKIMLCAENIAKSINIKNEGECVLISGGLYSHDLLEEIGLNIYRSGGIPHITATSDYFDESRFTDEKIKVETIAKTRKHYLEMIKNIDAYIVIEPLEDPSIRSKVPKKMLEAYAKSEAPEREVLYGFKEEYAPGKKWCYAAWPSKKAADFYNVDYNLFEKFIVDGMSIPSEKLSKITQNLGVYFENVKKVYVNDEFGTDFWVSIENRTRIPDDGILSEEQIALGLLGGNLPAGEVFFPPHEKQGQGKIFCPLTKEKYTHKIIKNIELFFKDGKLLLDKASADTNLEALVDAFNQREETDKLNNVSELRTYNVAELGIGCNPIITKAIGYILTDEKINGSVHVAFGSNNHFGGTSISQMHWDFVTAPKANITVEYLDGSKKDIMENGKLIEN</sequence>
<evidence type="ECO:0000313" key="10">
    <source>
        <dbReference type="EMBL" id="KKM78399.1"/>
    </source>
</evidence>
<evidence type="ECO:0000256" key="6">
    <source>
        <dbReference type="ARBA" id="ARBA00022670"/>
    </source>
</evidence>
<name>A0A0F9K8E2_9ZZZZ</name>
<evidence type="ECO:0008006" key="11">
    <source>
        <dbReference type="Google" id="ProtNLM"/>
    </source>
</evidence>
<keyword evidence="9" id="KW-0482">Metalloprotease</keyword>
<proteinExistence type="inferred from homology"/>
<evidence type="ECO:0000256" key="8">
    <source>
        <dbReference type="ARBA" id="ARBA00022801"/>
    </source>
</evidence>
<dbReference type="SUPFAM" id="SSF144052">
    <property type="entry name" value="Thermophilic metalloprotease-like"/>
    <property type="match status" value="1"/>
</dbReference>
<comment type="caution">
    <text evidence="10">The sequence shown here is derived from an EMBL/GenBank/DDBJ whole genome shotgun (WGS) entry which is preliminary data.</text>
</comment>
<evidence type="ECO:0000256" key="9">
    <source>
        <dbReference type="ARBA" id="ARBA00023049"/>
    </source>
</evidence>
<dbReference type="AlphaFoldDB" id="A0A0F9K8E2"/>
<keyword evidence="5" id="KW-0031">Aminopeptidase</keyword>
<evidence type="ECO:0000256" key="5">
    <source>
        <dbReference type="ARBA" id="ARBA00022438"/>
    </source>
</evidence>
<keyword evidence="8" id="KW-0378">Hydrolase</keyword>
<evidence type="ECO:0000256" key="4">
    <source>
        <dbReference type="ARBA" id="ARBA00008236"/>
    </source>
</evidence>
<dbReference type="GO" id="GO:0006508">
    <property type="term" value="P:proteolysis"/>
    <property type="evidence" value="ECO:0007669"/>
    <property type="project" value="UniProtKB-KW"/>
</dbReference>
<comment type="cofactor">
    <cofactor evidence="2">
        <name>Mg(2+)</name>
        <dbReference type="ChEBI" id="CHEBI:18420"/>
    </cofactor>
</comment>
<evidence type="ECO:0000256" key="3">
    <source>
        <dbReference type="ARBA" id="ARBA00001947"/>
    </source>
</evidence>
<gene>
    <name evidence="10" type="ORF">LCGC14_1360380</name>
</gene>
<dbReference type="PANTHER" id="PTHR34448">
    <property type="entry name" value="AMINOPEPTIDASE"/>
    <property type="match status" value="1"/>
</dbReference>
<keyword evidence="6" id="KW-0645">Protease</keyword>
<keyword evidence="7" id="KW-0479">Metal-binding</keyword>
<accession>A0A0F9K8E2</accession>
<evidence type="ECO:0000256" key="2">
    <source>
        <dbReference type="ARBA" id="ARBA00001946"/>
    </source>
</evidence>
<reference evidence="10" key="1">
    <citation type="journal article" date="2015" name="Nature">
        <title>Complex archaea that bridge the gap between prokaryotes and eukaryotes.</title>
        <authorList>
            <person name="Spang A."/>
            <person name="Saw J.H."/>
            <person name="Jorgensen S.L."/>
            <person name="Zaremba-Niedzwiedzka K."/>
            <person name="Martijn J."/>
            <person name="Lind A.E."/>
            <person name="van Eijk R."/>
            <person name="Schleper C."/>
            <person name="Guy L."/>
            <person name="Ettema T.J."/>
        </authorList>
    </citation>
    <scope>NUCLEOTIDE SEQUENCE</scope>
</reference>
<protein>
    <recommendedName>
        <fullName evidence="11">Aminopeptidase</fullName>
    </recommendedName>
</protein>
<evidence type="ECO:0000256" key="7">
    <source>
        <dbReference type="ARBA" id="ARBA00022723"/>
    </source>
</evidence>
<organism evidence="10">
    <name type="scientific">marine sediment metagenome</name>
    <dbReference type="NCBI Taxonomy" id="412755"/>
    <lineage>
        <taxon>unclassified sequences</taxon>
        <taxon>metagenomes</taxon>
        <taxon>ecological metagenomes</taxon>
    </lineage>
</organism>
<dbReference type="GO" id="GO:0004177">
    <property type="term" value="F:aminopeptidase activity"/>
    <property type="evidence" value="ECO:0007669"/>
    <property type="project" value="UniProtKB-KW"/>
</dbReference>
<comment type="cofactor">
    <cofactor evidence="1">
        <name>Co(2+)</name>
        <dbReference type="ChEBI" id="CHEBI:48828"/>
    </cofactor>
</comment>